<evidence type="ECO:0000256" key="6">
    <source>
        <dbReference type="ARBA" id="ARBA00023014"/>
    </source>
</evidence>
<dbReference type="InterPro" id="IPR006638">
    <property type="entry name" value="Elp3/MiaA/NifB-like_rSAM"/>
</dbReference>
<dbReference type="EMBL" id="CP003360">
    <property type="protein sequence ID" value="AFM23494.1"/>
    <property type="molecule type" value="Genomic_DNA"/>
</dbReference>
<protein>
    <submittedName>
        <fullName evidence="9">Fe-S oxidoreductase</fullName>
    </submittedName>
</protein>
<feature type="domain" description="B12-binding" evidence="7">
    <location>
        <begin position="7"/>
        <end position="147"/>
    </location>
</feature>
<dbReference type="SUPFAM" id="SSF52242">
    <property type="entry name" value="Cobalamin (vitamin B12)-binding domain"/>
    <property type="match status" value="1"/>
</dbReference>
<dbReference type="Pfam" id="PF04055">
    <property type="entry name" value="Radical_SAM"/>
    <property type="match status" value="1"/>
</dbReference>
<name>I4C1Q3_DESTA</name>
<dbReference type="InterPro" id="IPR023404">
    <property type="entry name" value="rSAM_horseshoe"/>
</dbReference>
<dbReference type="Proteomes" id="UP000006055">
    <property type="component" value="Chromosome"/>
</dbReference>
<evidence type="ECO:0000256" key="1">
    <source>
        <dbReference type="ARBA" id="ARBA00001966"/>
    </source>
</evidence>
<proteinExistence type="predicted"/>
<dbReference type="InterPro" id="IPR058240">
    <property type="entry name" value="rSAM_sf"/>
</dbReference>
<dbReference type="InterPro" id="IPR020612">
    <property type="entry name" value="Methylthiotransferase_CS"/>
</dbReference>
<evidence type="ECO:0000259" key="7">
    <source>
        <dbReference type="PROSITE" id="PS51332"/>
    </source>
</evidence>
<dbReference type="RefSeq" id="WP_014808650.1">
    <property type="nucleotide sequence ID" value="NC_018025.1"/>
</dbReference>
<dbReference type="SMART" id="SM00729">
    <property type="entry name" value="Elp3"/>
    <property type="match status" value="1"/>
</dbReference>
<dbReference type="STRING" id="706587.Desti_0769"/>
<comment type="cofactor">
    <cofactor evidence="1">
        <name>[4Fe-4S] cluster</name>
        <dbReference type="ChEBI" id="CHEBI:49883"/>
    </cofactor>
</comment>
<dbReference type="InterPro" id="IPR051198">
    <property type="entry name" value="BchE-like"/>
</dbReference>
<dbReference type="eggNOG" id="COG1032">
    <property type="taxonomic scope" value="Bacteria"/>
</dbReference>
<dbReference type="Gene3D" id="3.80.30.20">
    <property type="entry name" value="tm_1862 like domain"/>
    <property type="match status" value="1"/>
</dbReference>
<dbReference type="HOGENOM" id="CLU_021572_4_3_7"/>
<dbReference type="KEGG" id="dti:Desti_0769"/>
<evidence type="ECO:0000256" key="2">
    <source>
        <dbReference type="ARBA" id="ARBA00022485"/>
    </source>
</evidence>
<dbReference type="GO" id="GO:0031419">
    <property type="term" value="F:cobalamin binding"/>
    <property type="evidence" value="ECO:0007669"/>
    <property type="project" value="InterPro"/>
</dbReference>
<dbReference type="Pfam" id="PF02310">
    <property type="entry name" value="B12-binding"/>
    <property type="match status" value="1"/>
</dbReference>
<evidence type="ECO:0000256" key="4">
    <source>
        <dbReference type="ARBA" id="ARBA00022723"/>
    </source>
</evidence>
<sequence>MSKTNKRVLFINPTKKRRTETDRVHLGFCLLGSILSDAGHETRVLDLSFLQHVTDAAIIKDAQWHVQDFRPDVIGISVFSFLHRETVVLLRELETIWNGTVLLGGPHFAVFPEDFREFPNVDYVVRGEAENVILDILQPNTLTSNPTYIDAKPTNPDRIPRADLSVVYGNQHMTVFQIQLSRGCNYQCSFCSVHRVAGRQIRSRRIEECLEEIIAARSEFPAISNIVITDDCPGYDSLRLKQFLRLMAQSCQGVRLYIDNMRADIVDEELLELYVAAGGENICLGAESGHPEVFKKVHKGESLEKIRAAAGLVKKHNLLLGLCFIIGLPGDTPERHYHSVRFARSLEPDYCYWNMVVPWPGTAVYKWYEENGTVEDQRNFTTLVNDRAQFDSPICDSREFPKRELIRAWLIANMETHDLLVNPIALPKIMYLSIKYRILGSFLAYCIRLLRSPSKFMAFINRGIQIRWGKIRSILQGVSNK</sequence>
<dbReference type="GO" id="GO:0046872">
    <property type="term" value="F:metal ion binding"/>
    <property type="evidence" value="ECO:0007669"/>
    <property type="project" value="UniProtKB-KW"/>
</dbReference>
<dbReference type="SFLD" id="SFLDS00029">
    <property type="entry name" value="Radical_SAM"/>
    <property type="match status" value="1"/>
</dbReference>
<dbReference type="CDD" id="cd01335">
    <property type="entry name" value="Radical_SAM"/>
    <property type="match status" value="1"/>
</dbReference>
<dbReference type="InterPro" id="IPR007197">
    <property type="entry name" value="rSAM"/>
</dbReference>
<dbReference type="SUPFAM" id="SSF102114">
    <property type="entry name" value="Radical SAM enzymes"/>
    <property type="match status" value="1"/>
</dbReference>
<dbReference type="Gene3D" id="3.40.50.280">
    <property type="entry name" value="Cobalamin-binding domain"/>
    <property type="match status" value="1"/>
</dbReference>
<gene>
    <name evidence="9" type="ordered locus">Desti_0769</name>
</gene>
<evidence type="ECO:0000256" key="3">
    <source>
        <dbReference type="ARBA" id="ARBA00022691"/>
    </source>
</evidence>
<dbReference type="AlphaFoldDB" id="I4C1Q3"/>
<keyword evidence="10" id="KW-1185">Reference proteome</keyword>
<dbReference type="InterPro" id="IPR006158">
    <property type="entry name" value="Cobalamin-bd"/>
</dbReference>
<keyword evidence="4" id="KW-0479">Metal-binding</keyword>
<dbReference type="GO" id="GO:0051539">
    <property type="term" value="F:4 iron, 4 sulfur cluster binding"/>
    <property type="evidence" value="ECO:0007669"/>
    <property type="project" value="UniProtKB-KW"/>
</dbReference>
<evidence type="ECO:0000313" key="10">
    <source>
        <dbReference type="Proteomes" id="UP000006055"/>
    </source>
</evidence>
<evidence type="ECO:0000256" key="5">
    <source>
        <dbReference type="ARBA" id="ARBA00023004"/>
    </source>
</evidence>
<dbReference type="GO" id="GO:0003824">
    <property type="term" value="F:catalytic activity"/>
    <property type="evidence" value="ECO:0007669"/>
    <property type="project" value="InterPro"/>
</dbReference>
<keyword evidence="6" id="KW-0411">Iron-sulfur</keyword>
<organism evidence="9 10">
    <name type="scientific">Desulfomonile tiedjei (strain ATCC 49306 / DSM 6799 / DCB-1)</name>
    <dbReference type="NCBI Taxonomy" id="706587"/>
    <lineage>
        <taxon>Bacteria</taxon>
        <taxon>Pseudomonadati</taxon>
        <taxon>Thermodesulfobacteriota</taxon>
        <taxon>Desulfomonilia</taxon>
        <taxon>Desulfomonilales</taxon>
        <taxon>Desulfomonilaceae</taxon>
        <taxon>Desulfomonile</taxon>
    </lineage>
</organism>
<dbReference type="SFLD" id="SFLDG01123">
    <property type="entry name" value="methyltransferase_(Class_B)"/>
    <property type="match status" value="1"/>
</dbReference>
<evidence type="ECO:0000313" key="9">
    <source>
        <dbReference type="EMBL" id="AFM23494.1"/>
    </source>
</evidence>
<evidence type="ECO:0000259" key="8">
    <source>
        <dbReference type="PROSITE" id="PS51918"/>
    </source>
</evidence>
<dbReference type="InterPro" id="IPR034466">
    <property type="entry name" value="Methyltransferase_Class_B"/>
</dbReference>
<keyword evidence="3" id="KW-0949">S-adenosyl-L-methionine</keyword>
<dbReference type="PROSITE" id="PS51332">
    <property type="entry name" value="B12_BINDING"/>
    <property type="match status" value="1"/>
</dbReference>
<reference evidence="10" key="1">
    <citation type="submission" date="2012-06" db="EMBL/GenBank/DDBJ databases">
        <title>Complete sequence of chromosome of Desulfomonile tiedjei DSM 6799.</title>
        <authorList>
            <person name="Lucas S."/>
            <person name="Copeland A."/>
            <person name="Lapidus A."/>
            <person name="Glavina del Rio T."/>
            <person name="Dalin E."/>
            <person name="Tice H."/>
            <person name="Bruce D."/>
            <person name="Goodwin L."/>
            <person name="Pitluck S."/>
            <person name="Peters L."/>
            <person name="Ovchinnikova G."/>
            <person name="Zeytun A."/>
            <person name="Lu M."/>
            <person name="Kyrpides N."/>
            <person name="Mavromatis K."/>
            <person name="Ivanova N."/>
            <person name="Brettin T."/>
            <person name="Detter J.C."/>
            <person name="Han C."/>
            <person name="Larimer F."/>
            <person name="Land M."/>
            <person name="Hauser L."/>
            <person name="Markowitz V."/>
            <person name="Cheng J.-F."/>
            <person name="Hugenholtz P."/>
            <person name="Woyke T."/>
            <person name="Wu D."/>
            <person name="Spring S."/>
            <person name="Schroeder M."/>
            <person name="Brambilla E."/>
            <person name="Klenk H.-P."/>
            <person name="Eisen J.A."/>
        </authorList>
    </citation>
    <scope>NUCLEOTIDE SEQUENCE [LARGE SCALE GENOMIC DNA]</scope>
    <source>
        <strain evidence="10">ATCC 49306 / DSM 6799 / DCB-1</strain>
    </source>
</reference>
<keyword evidence="2" id="KW-0004">4Fe-4S</keyword>
<keyword evidence="5" id="KW-0408">Iron</keyword>
<dbReference type="CDD" id="cd02068">
    <property type="entry name" value="radical_SAM_B12_BD"/>
    <property type="match status" value="1"/>
</dbReference>
<dbReference type="SFLD" id="SFLDG01082">
    <property type="entry name" value="B12-binding_domain_containing"/>
    <property type="match status" value="1"/>
</dbReference>
<dbReference type="PANTHER" id="PTHR43409">
    <property type="entry name" value="ANAEROBIC MAGNESIUM-PROTOPORPHYRIN IX MONOMETHYL ESTER CYCLASE-RELATED"/>
    <property type="match status" value="1"/>
</dbReference>
<dbReference type="InterPro" id="IPR036724">
    <property type="entry name" value="Cobalamin-bd_sf"/>
</dbReference>
<dbReference type="PROSITE" id="PS51918">
    <property type="entry name" value="RADICAL_SAM"/>
    <property type="match status" value="1"/>
</dbReference>
<dbReference type="PROSITE" id="PS01278">
    <property type="entry name" value="MTTASE_RADICAL"/>
    <property type="match status" value="1"/>
</dbReference>
<accession>I4C1Q3</accession>
<feature type="domain" description="Radical SAM core" evidence="8">
    <location>
        <begin position="170"/>
        <end position="393"/>
    </location>
</feature>